<evidence type="ECO:0000256" key="2">
    <source>
        <dbReference type="ARBA" id="ARBA00022741"/>
    </source>
</evidence>
<dbReference type="GO" id="GO:0022857">
    <property type="term" value="F:transmembrane transporter activity"/>
    <property type="evidence" value="ECO:0007669"/>
    <property type="project" value="UniProtKB-ARBA"/>
</dbReference>
<dbReference type="InterPro" id="IPR003439">
    <property type="entry name" value="ABC_transporter-like_ATP-bd"/>
</dbReference>
<dbReference type="CDD" id="cd03255">
    <property type="entry name" value="ABC_MJ0796_LolCDE_FtsE"/>
    <property type="match status" value="1"/>
</dbReference>
<reference evidence="6 7" key="1">
    <citation type="submission" date="2019-04" db="EMBL/GenBank/DDBJ databases">
        <authorList>
            <person name="Jiang L."/>
        </authorList>
    </citation>
    <scope>NUCLEOTIDE SEQUENCE [LARGE SCALE GENOMIC DNA]</scope>
    <source>
        <strain evidence="6 7">YIM 131861</strain>
    </source>
</reference>
<dbReference type="PROSITE" id="PS00211">
    <property type="entry name" value="ABC_TRANSPORTER_1"/>
    <property type="match status" value="1"/>
</dbReference>
<dbReference type="AlphaFoldDB" id="A0A4S4G011"/>
<dbReference type="InterPro" id="IPR017871">
    <property type="entry name" value="ABC_transporter-like_CS"/>
</dbReference>
<evidence type="ECO:0000313" key="7">
    <source>
        <dbReference type="Proteomes" id="UP000307380"/>
    </source>
</evidence>
<evidence type="ECO:0000256" key="3">
    <source>
        <dbReference type="ARBA" id="ARBA00022840"/>
    </source>
</evidence>
<dbReference type="InterPro" id="IPR015854">
    <property type="entry name" value="ABC_transpr_LolD-like"/>
</dbReference>
<proteinExistence type="predicted"/>
<dbReference type="Gene3D" id="3.40.50.300">
    <property type="entry name" value="P-loop containing nucleotide triphosphate hydrolases"/>
    <property type="match status" value="1"/>
</dbReference>
<evidence type="ECO:0000256" key="1">
    <source>
        <dbReference type="ARBA" id="ARBA00022448"/>
    </source>
</evidence>
<dbReference type="Proteomes" id="UP000307380">
    <property type="component" value="Unassembled WGS sequence"/>
</dbReference>
<dbReference type="Pfam" id="PF00005">
    <property type="entry name" value="ABC_tran"/>
    <property type="match status" value="1"/>
</dbReference>
<dbReference type="GO" id="GO:0005886">
    <property type="term" value="C:plasma membrane"/>
    <property type="evidence" value="ECO:0007669"/>
    <property type="project" value="TreeGrafter"/>
</dbReference>
<dbReference type="InterPro" id="IPR017911">
    <property type="entry name" value="MacB-like_ATP-bd"/>
</dbReference>
<evidence type="ECO:0000256" key="4">
    <source>
        <dbReference type="SAM" id="MobiDB-lite"/>
    </source>
</evidence>
<dbReference type="SMART" id="SM00382">
    <property type="entry name" value="AAA"/>
    <property type="match status" value="1"/>
</dbReference>
<gene>
    <name evidence="6" type="ORF">E6C70_07290</name>
</gene>
<evidence type="ECO:0000259" key="5">
    <source>
        <dbReference type="PROSITE" id="PS50893"/>
    </source>
</evidence>
<accession>A0A4S4G011</accession>
<keyword evidence="7" id="KW-1185">Reference proteome</keyword>
<dbReference type="InterPro" id="IPR027417">
    <property type="entry name" value="P-loop_NTPase"/>
</dbReference>
<dbReference type="OrthoDB" id="9802264at2"/>
<feature type="region of interest" description="Disordered" evidence="4">
    <location>
        <begin position="228"/>
        <end position="258"/>
    </location>
</feature>
<keyword evidence="3 6" id="KW-0067">ATP-binding</keyword>
<comment type="caution">
    <text evidence="6">The sequence shown here is derived from an EMBL/GenBank/DDBJ whole genome shotgun (WGS) entry which is preliminary data.</text>
</comment>
<dbReference type="EMBL" id="SSSN01000003">
    <property type="protein sequence ID" value="THG35822.1"/>
    <property type="molecule type" value="Genomic_DNA"/>
</dbReference>
<name>A0A4S4G011_9MICO</name>
<dbReference type="RefSeq" id="WP_136423624.1">
    <property type="nucleotide sequence ID" value="NZ_SSSN01000003.1"/>
</dbReference>
<dbReference type="GO" id="GO:0098796">
    <property type="term" value="C:membrane protein complex"/>
    <property type="evidence" value="ECO:0007669"/>
    <property type="project" value="UniProtKB-ARBA"/>
</dbReference>
<protein>
    <submittedName>
        <fullName evidence="6">ABC transporter ATP-binding protein</fullName>
    </submittedName>
</protein>
<keyword evidence="1" id="KW-0813">Transport</keyword>
<sequence>MTPALLATDLMRVYASPGGDVRACDGVSVEAHAGELLVVRGSSGAGKTTLLNLLGGLDRPDSGEIWIDGVAIGGLDDDALATLRRGGLAYIFQSFGLIPVLTAEENVEVPLRLERTDPIERDRRVAEALELVGLSDHAKQRPGELSGGQQQRVGIARALVTNPRILLADEPTAQLDSGTAATIMDLIASLVRERGIAAVVSTHDPVLVARADRVLELHDGRIIRSAHAHATDQSIEADDAPESDSEVGQQRGRHRSVD</sequence>
<evidence type="ECO:0000313" key="6">
    <source>
        <dbReference type="EMBL" id="THG35822.1"/>
    </source>
</evidence>
<dbReference type="GO" id="GO:0005524">
    <property type="term" value="F:ATP binding"/>
    <property type="evidence" value="ECO:0007669"/>
    <property type="project" value="UniProtKB-KW"/>
</dbReference>
<dbReference type="SUPFAM" id="SSF52540">
    <property type="entry name" value="P-loop containing nucleoside triphosphate hydrolases"/>
    <property type="match status" value="1"/>
</dbReference>
<dbReference type="InterPro" id="IPR003593">
    <property type="entry name" value="AAA+_ATPase"/>
</dbReference>
<dbReference type="FunFam" id="3.40.50.300:FF:000032">
    <property type="entry name" value="Export ABC transporter ATP-binding protein"/>
    <property type="match status" value="1"/>
</dbReference>
<feature type="domain" description="ABC transporter" evidence="5">
    <location>
        <begin position="5"/>
        <end position="244"/>
    </location>
</feature>
<dbReference type="PANTHER" id="PTHR24220">
    <property type="entry name" value="IMPORT ATP-BINDING PROTEIN"/>
    <property type="match status" value="1"/>
</dbReference>
<dbReference type="PANTHER" id="PTHR24220:SF685">
    <property type="entry name" value="ABC TRANSPORTER RELATED"/>
    <property type="match status" value="1"/>
</dbReference>
<organism evidence="6 7">
    <name type="scientific">Orlajensenia flava</name>
    <dbReference type="NCBI Taxonomy" id="2565934"/>
    <lineage>
        <taxon>Bacteria</taxon>
        <taxon>Bacillati</taxon>
        <taxon>Actinomycetota</taxon>
        <taxon>Actinomycetes</taxon>
        <taxon>Micrococcales</taxon>
        <taxon>Microbacteriaceae</taxon>
        <taxon>Orlajensenia</taxon>
    </lineage>
</organism>
<keyword evidence="2" id="KW-0547">Nucleotide-binding</keyword>
<dbReference type="PROSITE" id="PS50893">
    <property type="entry name" value="ABC_TRANSPORTER_2"/>
    <property type="match status" value="1"/>
</dbReference>
<feature type="compositionally biased region" description="Acidic residues" evidence="4">
    <location>
        <begin position="235"/>
        <end position="245"/>
    </location>
</feature>
<dbReference type="GO" id="GO:0016887">
    <property type="term" value="F:ATP hydrolysis activity"/>
    <property type="evidence" value="ECO:0007669"/>
    <property type="project" value="InterPro"/>
</dbReference>